<dbReference type="InterPro" id="IPR003607">
    <property type="entry name" value="HD/PDEase_dom"/>
</dbReference>
<gene>
    <name evidence="12" type="ORF">FMOSSE_LOCUS10292</name>
</gene>
<protein>
    <recommendedName>
        <fullName evidence="8">Guanosine-3',5'-bis(diphosphate) 3'-pyrophosphohydrolase MESH1</fullName>
        <ecNumber evidence="5">3.1.7.2</ecNumber>
    </recommendedName>
    <alternativeName>
        <fullName evidence="9">Metazoan SpoT homolog 1</fullName>
    </alternativeName>
    <alternativeName>
        <fullName evidence="10">Penta-phosphate guanosine-3'-pyrophosphohydrolase</fullName>
    </alternativeName>
</protein>
<evidence type="ECO:0000256" key="11">
    <source>
        <dbReference type="ARBA" id="ARBA00047968"/>
    </source>
</evidence>
<dbReference type="AlphaFoldDB" id="A0A9N9D8X2"/>
<evidence type="ECO:0000256" key="2">
    <source>
        <dbReference type="ARBA" id="ARBA00022723"/>
    </source>
</evidence>
<dbReference type="Proteomes" id="UP000789375">
    <property type="component" value="Unassembled WGS sequence"/>
</dbReference>
<dbReference type="FunFam" id="1.10.3210.10:FF:000012">
    <property type="entry name" value="HD domain containing 3"/>
    <property type="match status" value="1"/>
</dbReference>
<evidence type="ECO:0000256" key="1">
    <source>
        <dbReference type="ARBA" id="ARBA00001936"/>
    </source>
</evidence>
<evidence type="ECO:0000256" key="10">
    <source>
        <dbReference type="ARBA" id="ARBA00041770"/>
    </source>
</evidence>
<keyword evidence="3" id="KW-0378">Hydrolase</keyword>
<keyword evidence="13" id="KW-1185">Reference proteome</keyword>
<accession>A0A9N9D8X2</accession>
<dbReference type="Gene3D" id="1.10.3210.10">
    <property type="entry name" value="Hypothetical protein af1432"/>
    <property type="match status" value="1"/>
</dbReference>
<evidence type="ECO:0000256" key="3">
    <source>
        <dbReference type="ARBA" id="ARBA00022801"/>
    </source>
</evidence>
<dbReference type="GO" id="GO:0008893">
    <property type="term" value="F:guanosine-3',5'-bis(diphosphate) 3'-diphosphatase activity"/>
    <property type="evidence" value="ECO:0007669"/>
    <property type="project" value="UniProtKB-EC"/>
</dbReference>
<dbReference type="SUPFAM" id="SSF109604">
    <property type="entry name" value="HD-domain/PDEase-like"/>
    <property type="match status" value="1"/>
</dbReference>
<comment type="catalytic activity">
    <reaction evidence="11">
        <text>guanosine 3',5'-bis(diphosphate) + H2O = GDP + diphosphate + H(+)</text>
        <dbReference type="Rhea" id="RHEA:14253"/>
        <dbReference type="ChEBI" id="CHEBI:15377"/>
        <dbReference type="ChEBI" id="CHEBI:15378"/>
        <dbReference type="ChEBI" id="CHEBI:33019"/>
        <dbReference type="ChEBI" id="CHEBI:58189"/>
        <dbReference type="ChEBI" id="CHEBI:77828"/>
        <dbReference type="EC" id="3.1.7.2"/>
    </reaction>
</comment>
<organism evidence="12 13">
    <name type="scientific">Funneliformis mosseae</name>
    <name type="common">Endomycorrhizal fungus</name>
    <name type="synonym">Glomus mosseae</name>
    <dbReference type="NCBI Taxonomy" id="27381"/>
    <lineage>
        <taxon>Eukaryota</taxon>
        <taxon>Fungi</taxon>
        <taxon>Fungi incertae sedis</taxon>
        <taxon>Mucoromycota</taxon>
        <taxon>Glomeromycotina</taxon>
        <taxon>Glomeromycetes</taxon>
        <taxon>Glomerales</taxon>
        <taxon>Glomeraceae</taxon>
        <taxon>Funneliformis</taxon>
    </lineage>
</organism>
<comment type="caution">
    <text evidence="12">The sequence shown here is derived from an EMBL/GenBank/DDBJ whole genome shotgun (WGS) entry which is preliminary data.</text>
</comment>
<reference evidence="12" key="1">
    <citation type="submission" date="2021-06" db="EMBL/GenBank/DDBJ databases">
        <authorList>
            <person name="Kallberg Y."/>
            <person name="Tangrot J."/>
            <person name="Rosling A."/>
        </authorList>
    </citation>
    <scope>NUCLEOTIDE SEQUENCE</scope>
    <source>
        <strain evidence="12">87-6 pot B 2015</strain>
    </source>
</reference>
<dbReference type="CDD" id="cd00077">
    <property type="entry name" value="HDc"/>
    <property type="match status" value="1"/>
</dbReference>
<dbReference type="GO" id="GO:0046872">
    <property type="term" value="F:metal ion binding"/>
    <property type="evidence" value="ECO:0007669"/>
    <property type="project" value="UniProtKB-KW"/>
</dbReference>
<evidence type="ECO:0000313" key="13">
    <source>
        <dbReference type="Proteomes" id="UP000789375"/>
    </source>
</evidence>
<evidence type="ECO:0000256" key="8">
    <source>
        <dbReference type="ARBA" id="ARBA00040793"/>
    </source>
</evidence>
<proteinExistence type="inferred from homology"/>
<evidence type="ECO:0000313" key="12">
    <source>
        <dbReference type="EMBL" id="CAG8627004.1"/>
    </source>
</evidence>
<sequence length="199" mass="22817">MDSQETPVSNASFDISKLIDTIDFAAKKHSFQKRNDPQGTPYINHPIGVAKNLTDAGIYDFATIQAAILHDTVEDTDTSFEEIEQQFGREVRDIVAECTDDKTLVKSERKRLQIETIPHKSKKAKEVKLADKLYNLRDVQRMAPVGWSKKRIQEYFMWAKQVTDGARGTNQKLEDQLDEIYSNGTFVYEGEKYKSHPEL</sequence>
<keyword evidence="2" id="KW-0479">Metal-binding</keyword>
<keyword evidence="4" id="KW-0464">Manganese</keyword>
<evidence type="ECO:0000256" key="9">
    <source>
        <dbReference type="ARBA" id="ARBA00041464"/>
    </source>
</evidence>
<dbReference type="Pfam" id="PF13328">
    <property type="entry name" value="HD_4"/>
    <property type="match status" value="1"/>
</dbReference>
<comment type="similarity">
    <text evidence="7">Belongs to the MESH1 family.</text>
</comment>
<dbReference type="EC" id="3.1.7.2" evidence="5"/>
<name>A0A9N9D8X2_FUNMO</name>
<evidence type="ECO:0000256" key="7">
    <source>
        <dbReference type="ARBA" id="ARBA00038354"/>
    </source>
</evidence>
<evidence type="ECO:0000256" key="4">
    <source>
        <dbReference type="ARBA" id="ARBA00023211"/>
    </source>
</evidence>
<dbReference type="PANTHER" id="PTHR46246:SF1">
    <property type="entry name" value="GUANOSINE-3',5'-BIS(DIPHOSPHATE) 3'-PYROPHOSPHOHYDROLASE MESH1"/>
    <property type="match status" value="1"/>
</dbReference>
<comment type="cofactor">
    <cofactor evidence="1">
        <name>Mn(2+)</name>
        <dbReference type="ChEBI" id="CHEBI:29035"/>
    </cofactor>
</comment>
<dbReference type="PANTHER" id="PTHR46246">
    <property type="entry name" value="GUANOSINE-3',5'-BIS(DIPHOSPHATE) 3'-PYROPHOSPHOHYDROLASE MESH1"/>
    <property type="match status" value="1"/>
</dbReference>
<evidence type="ECO:0000256" key="6">
    <source>
        <dbReference type="ARBA" id="ARBA00037781"/>
    </source>
</evidence>
<dbReference type="EMBL" id="CAJVPP010003336">
    <property type="protein sequence ID" value="CAG8627004.1"/>
    <property type="molecule type" value="Genomic_DNA"/>
</dbReference>
<evidence type="ECO:0000256" key="5">
    <source>
        <dbReference type="ARBA" id="ARBA00024387"/>
    </source>
</evidence>
<comment type="function">
    <text evidence="6">ppGpp hydrolyzing enzyme involved in starvation response.</text>
</comment>
<dbReference type="InterPro" id="IPR052194">
    <property type="entry name" value="MESH1"/>
</dbReference>